<accession>A0A6L2JUB3</accession>
<protein>
    <recommendedName>
        <fullName evidence="3">Reverse transcriptase domain-containing protein</fullName>
    </recommendedName>
</protein>
<gene>
    <name evidence="2" type="ORF">Tci_012686</name>
</gene>
<dbReference type="PANTHER" id="PTHR33067:SF35">
    <property type="entry name" value="ASPARTIC PEPTIDASE DDI1-TYPE DOMAIN-CONTAINING PROTEIN"/>
    <property type="match status" value="1"/>
</dbReference>
<sequence length="451" mass="52186">MMREIDISTLTLEQYFRLIEENLAPGMANDEFRGTIEKDIEDMTIAETSDYPYYVDYAKTDAYYDLPPLLPYFKPIQPYTKHKNESSKEELEEEIRYMSDGELVISEQDTSDNTDAPNLEPHDKGINDTVKEDERPSKELPCQLPPKELSLGIFALPCIIGSFNLYAMAHLGTCVNLMPNSVFIYLKMTDLRKIDMLVGMANMTQQAPLGTLENDQVKIDKFIFPCNFVVIDMPGVLGEMMILGRPFLTTIHAQIDVFNGEISFGIGEDRVKFDVNRNYHRSNVTLEKVYMVTSSHEKESFNPLEMKNDLFSYESPALQGTSKGLTYRLPDNERIALRWHADYAMKFANLYSRIFDKYRRVFNNELEQLSNEYILRIGKKRYVLDDVREKCKQKHGGTTYAWHDEGHEEEELWKSGIEQTEYEPPMEEKWSQFDRMIRDELGVVGSAQGAT</sequence>
<feature type="compositionally biased region" description="Basic and acidic residues" evidence="1">
    <location>
        <begin position="120"/>
        <end position="138"/>
    </location>
</feature>
<feature type="region of interest" description="Disordered" evidence="1">
    <location>
        <begin position="108"/>
        <end position="140"/>
    </location>
</feature>
<organism evidence="2">
    <name type="scientific">Tanacetum cinerariifolium</name>
    <name type="common">Dalmatian daisy</name>
    <name type="synonym">Chrysanthemum cinerariifolium</name>
    <dbReference type="NCBI Taxonomy" id="118510"/>
    <lineage>
        <taxon>Eukaryota</taxon>
        <taxon>Viridiplantae</taxon>
        <taxon>Streptophyta</taxon>
        <taxon>Embryophyta</taxon>
        <taxon>Tracheophyta</taxon>
        <taxon>Spermatophyta</taxon>
        <taxon>Magnoliopsida</taxon>
        <taxon>eudicotyledons</taxon>
        <taxon>Gunneridae</taxon>
        <taxon>Pentapetalae</taxon>
        <taxon>asterids</taxon>
        <taxon>campanulids</taxon>
        <taxon>Asterales</taxon>
        <taxon>Asteraceae</taxon>
        <taxon>Asteroideae</taxon>
        <taxon>Anthemideae</taxon>
        <taxon>Anthemidinae</taxon>
        <taxon>Tanacetum</taxon>
    </lineage>
</organism>
<dbReference type="AlphaFoldDB" id="A0A6L2JUB3"/>
<proteinExistence type="predicted"/>
<evidence type="ECO:0000256" key="1">
    <source>
        <dbReference type="SAM" id="MobiDB-lite"/>
    </source>
</evidence>
<dbReference type="Gene3D" id="2.40.70.10">
    <property type="entry name" value="Acid Proteases"/>
    <property type="match status" value="1"/>
</dbReference>
<evidence type="ECO:0000313" key="2">
    <source>
        <dbReference type="EMBL" id="GEU40708.1"/>
    </source>
</evidence>
<comment type="caution">
    <text evidence="2">The sequence shown here is derived from an EMBL/GenBank/DDBJ whole genome shotgun (WGS) entry which is preliminary data.</text>
</comment>
<name>A0A6L2JUB3_TANCI</name>
<dbReference type="EMBL" id="BKCJ010001340">
    <property type="protein sequence ID" value="GEU40708.1"/>
    <property type="molecule type" value="Genomic_DNA"/>
</dbReference>
<evidence type="ECO:0008006" key="3">
    <source>
        <dbReference type="Google" id="ProtNLM"/>
    </source>
</evidence>
<reference evidence="2" key="1">
    <citation type="journal article" date="2019" name="Sci. Rep.">
        <title>Draft genome of Tanacetum cinerariifolium, the natural source of mosquito coil.</title>
        <authorList>
            <person name="Yamashiro T."/>
            <person name="Shiraishi A."/>
            <person name="Satake H."/>
            <person name="Nakayama K."/>
        </authorList>
    </citation>
    <scope>NUCLEOTIDE SEQUENCE</scope>
</reference>
<dbReference type="InterPro" id="IPR021109">
    <property type="entry name" value="Peptidase_aspartic_dom_sf"/>
</dbReference>
<dbReference type="CDD" id="cd00303">
    <property type="entry name" value="retropepsin_like"/>
    <property type="match status" value="1"/>
</dbReference>
<dbReference type="PANTHER" id="PTHR33067">
    <property type="entry name" value="RNA-DIRECTED DNA POLYMERASE-RELATED"/>
    <property type="match status" value="1"/>
</dbReference>